<evidence type="ECO:0000256" key="1">
    <source>
        <dbReference type="SAM" id="MobiDB-lite"/>
    </source>
</evidence>
<sequence>MPSPRPFRRPVSLASMDNMRSELDPAAQAELAHMTAQILVTRGRENDDPEVTHRLVNLADEMGLEVIAEMWANSPAVSLPGALWRLYVLRRWVQNAPHDVADQFHSGMTGDEVSVVLAGVATPPGPDEVKALADQVLGGVYTGDFSIALQRAAAFCRVVALGRTHLADEGERASGERSQNESTGAEPTVTAPDDAPEAELTRSAGILVSTAEALERSAAAWRQSTLD</sequence>
<dbReference type="Proteomes" id="UP001209083">
    <property type="component" value="Chromosome"/>
</dbReference>
<name>A0ABY8QU76_9MICO</name>
<reference evidence="2 3" key="1">
    <citation type="submission" date="2023-05" db="EMBL/GenBank/DDBJ databases">
        <title>Lithophilousrod everest ZFBP1038 complete genpme.</title>
        <authorList>
            <person name="Tian M."/>
        </authorList>
    </citation>
    <scope>NUCLEOTIDE SEQUENCE [LARGE SCALE GENOMIC DNA]</scope>
    <source>
        <strain evidence="2 3">ZFBP1038</strain>
    </source>
</reference>
<evidence type="ECO:0000313" key="3">
    <source>
        <dbReference type="Proteomes" id="UP001209083"/>
    </source>
</evidence>
<proteinExistence type="predicted"/>
<gene>
    <name evidence="2" type="ORF">LWF01_01625</name>
</gene>
<feature type="region of interest" description="Disordered" evidence="1">
    <location>
        <begin position="168"/>
        <end position="199"/>
    </location>
</feature>
<organism evidence="2 3">
    <name type="scientific">Saxibacter everestensis</name>
    <dbReference type="NCBI Taxonomy" id="2909229"/>
    <lineage>
        <taxon>Bacteria</taxon>
        <taxon>Bacillati</taxon>
        <taxon>Actinomycetota</taxon>
        <taxon>Actinomycetes</taxon>
        <taxon>Micrococcales</taxon>
        <taxon>Brevibacteriaceae</taxon>
        <taxon>Saxibacter</taxon>
    </lineage>
</organism>
<accession>A0ABY8QU76</accession>
<dbReference type="RefSeq" id="WP_349639292.1">
    <property type="nucleotide sequence ID" value="NZ_CP090958.1"/>
</dbReference>
<feature type="compositionally biased region" description="Basic and acidic residues" evidence="1">
    <location>
        <begin position="168"/>
        <end position="179"/>
    </location>
</feature>
<dbReference type="EMBL" id="CP090958">
    <property type="protein sequence ID" value="WGW12492.1"/>
    <property type="molecule type" value="Genomic_DNA"/>
</dbReference>
<keyword evidence="3" id="KW-1185">Reference proteome</keyword>
<protein>
    <submittedName>
        <fullName evidence="2">Uncharacterized protein</fullName>
    </submittedName>
</protein>
<evidence type="ECO:0000313" key="2">
    <source>
        <dbReference type="EMBL" id="WGW12492.1"/>
    </source>
</evidence>